<dbReference type="PROSITE" id="PS50893">
    <property type="entry name" value="ABC_TRANSPORTER_2"/>
    <property type="match status" value="2"/>
</dbReference>
<evidence type="ECO:0000256" key="11">
    <source>
        <dbReference type="SAM" id="Phobius"/>
    </source>
</evidence>
<evidence type="ECO:0000256" key="9">
    <source>
        <dbReference type="ARBA" id="ARBA00023136"/>
    </source>
</evidence>
<keyword evidence="8 11" id="KW-1133">Transmembrane helix</keyword>
<evidence type="ECO:0000256" key="8">
    <source>
        <dbReference type="ARBA" id="ARBA00022989"/>
    </source>
</evidence>
<feature type="transmembrane region" description="Helical" evidence="11">
    <location>
        <begin position="1296"/>
        <end position="1319"/>
    </location>
</feature>
<keyword evidence="3" id="KW-0813">Transport</keyword>
<feature type="region of interest" description="Disordered" evidence="10">
    <location>
        <begin position="1170"/>
        <end position="1199"/>
    </location>
</feature>
<evidence type="ECO:0000256" key="2">
    <source>
        <dbReference type="ARBA" id="ARBA00008869"/>
    </source>
</evidence>
<comment type="similarity">
    <text evidence="2">Belongs to the ABC transporter superfamily. ABCA family.</text>
</comment>
<feature type="transmembrane region" description="Helical" evidence="11">
    <location>
        <begin position="747"/>
        <end position="765"/>
    </location>
</feature>
<dbReference type="PROSITE" id="PS50873">
    <property type="entry name" value="PEROXIDASE_4"/>
    <property type="match status" value="1"/>
</dbReference>
<evidence type="ECO:0000259" key="13">
    <source>
        <dbReference type="PROSITE" id="PS50893"/>
    </source>
</evidence>
<dbReference type="SUPFAM" id="SSF52540">
    <property type="entry name" value="P-loop containing nucleoside triphosphate hydrolases"/>
    <property type="match status" value="2"/>
</dbReference>
<evidence type="ECO:0000256" key="10">
    <source>
        <dbReference type="SAM" id="MobiDB-lite"/>
    </source>
</evidence>
<evidence type="ECO:0000256" key="7">
    <source>
        <dbReference type="ARBA" id="ARBA00022840"/>
    </source>
</evidence>
<dbReference type="InterPro" id="IPR003439">
    <property type="entry name" value="ABC_transporter-like_ATP-bd"/>
</dbReference>
<keyword evidence="4 11" id="KW-0812">Transmembrane</keyword>
<dbReference type="InterPro" id="IPR017871">
    <property type="entry name" value="ABC_transporter-like_CS"/>
</dbReference>
<keyword evidence="9 11" id="KW-0472">Membrane</keyword>
<dbReference type="GO" id="GO:0005524">
    <property type="term" value="F:ATP binding"/>
    <property type="evidence" value="ECO:0007669"/>
    <property type="project" value="UniProtKB-KW"/>
</dbReference>
<dbReference type="GO" id="GO:0020037">
    <property type="term" value="F:heme binding"/>
    <property type="evidence" value="ECO:0007669"/>
    <property type="project" value="InterPro"/>
</dbReference>
<feature type="transmembrane region" description="Helical" evidence="11">
    <location>
        <begin position="700"/>
        <end position="718"/>
    </location>
</feature>
<feature type="transmembrane region" description="Helical" evidence="11">
    <location>
        <begin position="670"/>
        <end position="688"/>
    </location>
</feature>
<reference evidence="14" key="1">
    <citation type="submission" date="2024-06" db="EMBL/GenBank/DDBJ databases">
        <authorList>
            <person name="Liu X."/>
            <person name="Lenzi L."/>
            <person name="Haldenby T S."/>
            <person name="Uol C."/>
        </authorList>
    </citation>
    <scope>NUCLEOTIDE SEQUENCE</scope>
</reference>
<evidence type="ECO:0000256" key="1">
    <source>
        <dbReference type="ARBA" id="ARBA00004141"/>
    </source>
</evidence>
<dbReference type="SMART" id="SM00382">
    <property type="entry name" value="AAA"/>
    <property type="match status" value="2"/>
</dbReference>
<dbReference type="GO" id="GO:0016887">
    <property type="term" value="F:ATP hydrolysis activity"/>
    <property type="evidence" value="ECO:0007669"/>
    <property type="project" value="InterPro"/>
</dbReference>
<dbReference type="GO" id="GO:0005319">
    <property type="term" value="F:lipid transporter activity"/>
    <property type="evidence" value="ECO:0007669"/>
    <property type="project" value="TreeGrafter"/>
</dbReference>
<evidence type="ECO:0000313" key="15">
    <source>
        <dbReference type="Proteomes" id="UP001497525"/>
    </source>
</evidence>
<feature type="transmembrane region" description="Helical" evidence="11">
    <location>
        <begin position="1628"/>
        <end position="1654"/>
    </location>
</feature>
<dbReference type="FunFam" id="3.40.50.300:FF:000298">
    <property type="entry name" value="ATP-binding cassette sub-family A member 12"/>
    <property type="match status" value="1"/>
</dbReference>
<feature type="region of interest" description="Disordered" evidence="10">
    <location>
        <begin position="1249"/>
        <end position="1268"/>
    </location>
</feature>
<keyword evidence="5" id="KW-0677">Repeat</keyword>
<evidence type="ECO:0000256" key="5">
    <source>
        <dbReference type="ARBA" id="ARBA00022737"/>
    </source>
</evidence>
<accession>A0AAV2T0Z3</accession>
<evidence type="ECO:0000313" key="14">
    <source>
        <dbReference type="EMBL" id="CAL5129752.1"/>
    </source>
</evidence>
<dbReference type="FunFam" id="3.40.50.300:FF:000327">
    <property type="entry name" value="ATP-binding cassette sub-family A member 3"/>
    <property type="match status" value="1"/>
</dbReference>
<feature type="transmembrane region" description="Helical" evidence="11">
    <location>
        <begin position="640"/>
        <end position="663"/>
    </location>
</feature>
<dbReference type="Pfam" id="PF23321">
    <property type="entry name" value="R1_ABCA1"/>
    <property type="match status" value="1"/>
</dbReference>
<feature type="domain" description="ABC transporter" evidence="13">
    <location>
        <begin position="825"/>
        <end position="1056"/>
    </location>
</feature>
<dbReference type="GO" id="GO:0006979">
    <property type="term" value="P:response to oxidative stress"/>
    <property type="evidence" value="ECO:0007669"/>
    <property type="project" value="InterPro"/>
</dbReference>
<organism evidence="14 15">
    <name type="scientific">Calicophoron daubneyi</name>
    <name type="common">Rumen fluke</name>
    <name type="synonym">Paramphistomum daubneyi</name>
    <dbReference type="NCBI Taxonomy" id="300641"/>
    <lineage>
        <taxon>Eukaryota</taxon>
        <taxon>Metazoa</taxon>
        <taxon>Spiralia</taxon>
        <taxon>Lophotrochozoa</taxon>
        <taxon>Platyhelminthes</taxon>
        <taxon>Trematoda</taxon>
        <taxon>Digenea</taxon>
        <taxon>Plagiorchiida</taxon>
        <taxon>Pronocephalata</taxon>
        <taxon>Paramphistomoidea</taxon>
        <taxon>Paramphistomidae</taxon>
        <taxon>Calicophoron</taxon>
    </lineage>
</organism>
<dbReference type="PANTHER" id="PTHR19229:SF36">
    <property type="entry name" value="ATP-BINDING CASSETTE SUB-FAMILY A MEMBER 2"/>
    <property type="match status" value="1"/>
</dbReference>
<dbReference type="GO" id="GO:0140359">
    <property type="term" value="F:ABC-type transporter activity"/>
    <property type="evidence" value="ECO:0007669"/>
    <property type="project" value="InterPro"/>
</dbReference>
<dbReference type="Proteomes" id="UP001497525">
    <property type="component" value="Unassembled WGS sequence"/>
</dbReference>
<proteinExistence type="inferred from homology"/>
<evidence type="ECO:0000256" key="3">
    <source>
        <dbReference type="ARBA" id="ARBA00022448"/>
    </source>
</evidence>
<feature type="domain" description="Plant heme peroxidase family profile" evidence="12">
    <location>
        <begin position="1950"/>
        <end position="2201"/>
    </location>
</feature>
<dbReference type="Pfam" id="PF00005">
    <property type="entry name" value="ABC_tran"/>
    <property type="match status" value="2"/>
</dbReference>
<feature type="compositionally biased region" description="Basic residues" evidence="10">
    <location>
        <begin position="1190"/>
        <end position="1199"/>
    </location>
</feature>
<feature type="domain" description="ABC transporter" evidence="13">
    <location>
        <begin position="1921"/>
        <end position="2153"/>
    </location>
</feature>
<evidence type="ECO:0000256" key="6">
    <source>
        <dbReference type="ARBA" id="ARBA00022741"/>
    </source>
</evidence>
<dbReference type="PANTHER" id="PTHR19229">
    <property type="entry name" value="ATP-BINDING CASSETTE TRANSPORTER SUBFAMILY A ABCA"/>
    <property type="match status" value="1"/>
</dbReference>
<dbReference type="GO" id="GO:0004601">
    <property type="term" value="F:peroxidase activity"/>
    <property type="evidence" value="ECO:0007669"/>
    <property type="project" value="InterPro"/>
</dbReference>
<feature type="region of interest" description="Disordered" evidence="10">
    <location>
        <begin position="2232"/>
        <end position="2261"/>
    </location>
</feature>
<dbReference type="InterPro" id="IPR026082">
    <property type="entry name" value="ABCA"/>
</dbReference>
<dbReference type="Gene3D" id="3.40.50.300">
    <property type="entry name" value="P-loop containing nucleotide triphosphate hydrolases"/>
    <property type="match status" value="2"/>
</dbReference>
<feature type="transmembrane region" description="Helical" evidence="11">
    <location>
        <begin position="1711"/>
        <end position="1731"/>
    </location>
</feature>
<dbReference type="InterPro" id="IPR002016">
    <property type="entry name" value="Haem_peroxidase"/>
</dbReference>
<feature type="transmembrane region" description="Helical" evidence="11">
    <location>
        <begin position="1674"/>
        <end position="1699"/>
    </location>
</feature>
<comment type="subcellular location">
    <subcellularLocation>
        <location evidence="1">Membrane</location>
        <topology evidence="1">Multi-pass membrane protein</topology>
    </subcellularLocation>
</comment>
<dbReference type="Pfam" id="PF12698">
    <property type="entry name" value="ABC2_membrane_3"/>
    <property type="match status" value="2"/>
</dbReference>
<dbReference type="InterPro" id="IPR056264">
    <property type="entry name" value="R2_ABCA1-4-like"/>
</dbReference>
<feature type="transmembrane region" description="Helical" evidence="11">
    <location>
        <begin position="1743"/>
        <end position="1765"/>
    </location>
</feature>
<protein>
    <submittedName>
        <fullName evidence="14">Uncharacterized protein</fullName>
    </submittedName>
</protein>
<dbReference type="InterPro" id="IPR013525">
    <property type="entry name" value="ABC2_TM"/>
</dbReference>
<evidence type="ECO:0000259" key="12">
    <source>
        <dbReference type="PROSITE" id="PS50873"/>
    </source>
</evidence>
<keyword evidence="6" id="KW-0547">Nucleotide-binding</keyword>
<dbReference type="InterPro" id="IPR027417">
    <property type="entry name" value="P-loop_NTPase"/>
</dbReference>
<feature type="transmembrane region" description="Helical" evidence="11">
    <location>
        <begin position="1836"/>
        <end position="1853"/>
    </location>
</feature>
<feature type="transmembrane region" description="Helical" evidence="11">
    <location>
        <begin position="563"/>
        <end position="584"/>
    </location>
</feature>
<gene>
    <name evidence="14" type="ORF">CDAUBV1_LOCUS826</name>
</gene>
<evidence type="ECO:0000256" key="4">
    <source>
        <dbReference type="ARBA" id="ARBA00022692"/>
    </source>
</evidence>
<dbReference type="GO" id="GO:0016020">
    <property type="term" value="C:membrane"/>
    <property type="evidence" value="ECO:0007669"/>
    <property type="project" value="UniProtKB-SubCell"/>
</dbReference>
<dbReference type="CDD" id="cd03263">
    <property type="entry name" value="ABC_subfamily_A"/>
    <property type="match status" value="2"/>
</dbReference>
<dbReference type="PROSITE" id="PS00211">
    <property type="entry name" value="ABC_TRANSPORTER_1"/>
    <property type="match status" value="1"/>
</dbReference>
<feature type="transmembrane region" description="Helical" evidence="11">
    <location>
        <begin position="70"/>
        <end position="89"/>
    </location>
</feature>
<keyword evidence="7" id="KW-0067">ATP-binding</keyword>
<feature type="transmembrane region" description="Helical" evidence="11">
    <location>
        <begin position="605"/>
        <end position="628"/>
    </location>
</feature>
<comment type="caution">
    <text evidence="14">The sequence shown here is derived from an EMBL/GenBank/DDBJ whole genome shotgun (WGS) entry which is preliminary data.</text>
</comment>
<name>A0AAV2T0Z3_CALDB</name>
<feature type="compositionally biased region" description="Acidic residues" evidence="10">
    <location>
        <begin position="2235"/>
        <end position="2245"/>
    </location>
</feature>
<dbReference type="EMBL" id="CAXLJL010000025">
    <property type="protein sequence ID" value="CAL5129752.1"/>
    <property type="molecule type" value="Genomic_DNA"/>
</dbReference>
<dbReference type="InterPro" id="IPR003593">
    <property type="entry name" value="AAA+_ATPase"/>
</dbReference>
<sequence>MTQEPSIGPTAIDLEKVVTPAAKSEVRSQSVTKLHRRDKRTSRKERCLLFCRHYRVLVWKNFVLRRRKPVLLVVELLAPLVIPIIFTILHTQTPDKKYDNCFSQSISMPSMGLLSYLQSMVCNFLFACQSFDPPPLNFPINETALRQVMGAMMNMYGDPWIQSFTQGAPANLTPSFESVETVIKNYRTIEGSLQYIIPSSDEEVNAETTEDDYTVVDFQGFQLKSSTLNRLEKLSTKLCGLPPDQNDIGRLVKYIRMAAVKKLLARRRREAEEQTSNSSNSLEIDYQFCGTLVSLLTMNYVDSYTGRLTAFLFGSVYYYPSNNVTDEIMKRASAPWRLLSALRSTAFQYLNHTSPGLRTILNGSLWRLQGLQSLLPQIQTTMNSLINVLDHADYWIGLIYKVLSCANLDHHVYSVPDKEVFEYLMEIYQSQSFPAGIGVNFEKIPQYVMNHSSVPSGGDMVYEVQIRMIGDTRQYKATDLYWVPSPRQSPAAGDMKYFESGFIDIQELISDAIISHTISKPDKLDRAATREGLYEEITPGQEMKFFPTPCFTQRGFLNSFYKMIPQFLIFSWIFVTMVTTKYIVDEKEQRLKEFMKIMGLSNLTHWLGWATVSITLMVPSLICVTLIMKYGIIPMCDGSMLFFFLLSYNIALLALIFLCSTFFSNANIGSVVAGMVFFVLYLPAPMIFSNESEVSESTMFGASLSCQTALSLGIFYFIRLEIQGFGAKWSDFWESEYTSETFSIGKAFVMLWVDTAIYLLFTWYIEAASPDECGVRRKCYYPLTKAYWGGRGKSGRGKKLFEDDWTMDYSSPFFERQPDNAEIGVAVRDLTKRYKRNAKPVLDKLSLNFYANQITSFLGHNGAGKSTLMSILTGMQNPSSGTAYVCGYDIRSELMHVRDHLGFCPQYNILFDRLTVAEHIYFYASLKGVPKEKITDETEKLVQALGFPEKRNDRSKSLSGGQKRKLSVAIAFVANASVVFLDEPTAGVDPTSRRSIWDLITSLKANRTIILTTHHMDEADVLGDQIAILSQGHLKCFGSSLFLKSRHGLGYHLVLQKRTPGDSDTGYELDDSVESISFDPEKVMTYIHSFLPAAKLVDMSTSELILQVPSESAFNGEFSRFFRQMEEDNEKSSIGAVSDSLKELGITSYGLSDTSLEEIFLELAEDPSNEKVDNALSEDNGEVEGEKNGNHKHSHKLKRNKSDDYFTRRCSELKALRQSGRLSPFTDNGQLPVPATRHSLIRRKHIYRKKSPDQPSDLKTQRRTHKTRRRFVQGSFGQQWKAMFSKRLHYFKRYTLGWVAQYILPVILVILAMLFVIALKKSQYNPPMPMHPWWMANTPNPPILSAFYENNMYSYEDPKMITETNRSVYGVATKYEEAIKSVYGWTGIRCVPREYYRFIPSKLSSCSSWTSLPGWSPEAELTTDERSLARHSTLQRCSCGSGALRCPDNVVVPQPPPHVELQTTDIMYNLTSYNITDYLLETRDSFILRRFGGLSFRVSSKADLRGDLEEFLSPNNTLFSLLGYLTPVVNLSSSSSRVKADPVWSSFANIIRLMLPPPYHLRVWFNNKGYTAATGYLNILQNMQFRMLAANESTEDRSFVNQKGYGIVIVDYPLPYDPEEDVSDGQNLLYDVTVAVFTILALAFIPACFITFLVTEEQSGSKHLQIISGLNSYVYWFSVYVWDMISYCIPCALCILVYVAFRKTAYIGADAVGPFIILFILYGTAVLPFLYPFSFFLKTPSTAMVVITIVNLGIGSITVMATSFLDSMIINDGNAGLRSTNEGLKKFFLIFPQYCFGRGLYDMALRSYALTFRTNGVIVLEDYDNAFNWSVTGEKFCALGIETVVYFVLVLLIEHRFYKGPIRTSIQKHHPQWQPKSMQRVERRMAKLALEGNSIDEDVQQEQKRVYRLEKAGSLRSETSVSTLRLTKFFHRKKIPSVNSLSFAIQRAECFGLLGVNGAGKTTTFRILTGSLNPTLGSAYVNGFDVVDQSKEAHQNLGYCPQFDAILDLLTGRETLTLYARLRGIPEHEIPGTTTKLLNELSLAPHADKLSKAYSGGNRRKLSTAVALLGDPEVIFLDEPTSGMDPGAKRFLWDQITGVVRSGKSVVLTSHSMEECEALCHRLGIMVNGQFRCMGSVQQLKNRFGNGYTVDVCLRNVETDGPNVRLFIENRFAGVIVRNTETKCHEYQFPPEIRLSEVFDTFNELRSSSAIEHYSVKQTTLDQVFINFTRSQTEQIEESENDEEKNESGNSMVKDDLDSVFDGEICGKF</sequence>